<gene>
    <name evidence="2" type="ORF">PCANC_28671</name>
    <name evidence="3" type="ORF">PCASD_19141</name>
</gene>
<sequence>MAIMSDRTQAFFLPNSSSAPPSRKYSAPIALCHTPISSLTHDHSYGRGSLLPMPPNYNEGSCWTLASVRCLSSSSLESRTRTLLVEVTKVSLRMDGRWAEEKPYILEKTWDEWVDFREQLISQYPAIECLLPKLSKGQGFLESIFTNSKRSQNTQSSNIKELKGFLSSLIGKCPKKVLNSDITHVFLQTEQMRTGAHQVEYTDDELPLRRGPPPTVDTPNGDDGAAISSHLQSFRFPGPQSAQSSAPPLMKPKASQTNLALRPLVLASEIDKPSPNGKISPHDRRRPTLDLMDVIDERPLPPAFVPDPQSGLLRSGTIGRSLAPPTVRLTNKSRSPLRPNTAITRPAPVIAPKRPNTSDSRLPHEALLKPAMGANARAVCTPAAPKLPRRPSELLPGLSGEVESPKFSRPHLREFKSMQDIRATVNNGKPTGRIGKGGWIDSTRNNSVPVVGESAQMVLQVRSPTTFRHRHRRTPSDSSSSFGSSQLSPVSSVLSSPTVTPSTSNNSISKVIPLSQVQSNSACRLSVDSPASHPAIAPERETSKVTVRHHVPPAPFYAIPPRVAHPTTILPNKRAATFVQSQQRPHTSAGNANGLKPSSLALKVVHLESKTNIILAIQKGLFSLPQIKSKIQNKLKMAADIELDPEWKIQLTMIDQEEFVRRGKIADEEGVEQVEDDGLKLLELINGPSNDSQIKKITLRIH</sequence>
<keyword evidence="4" id="KW-1185">Reference proteome</keyword>
<dbReference type="Gene3D" id="3.30.1520.10">
    <property type="entry name" value="Phox-like domain"/>
    <property type="match status" value="1"/>
</dbReference>
<feature type="region of interest" description="Disordered" evidence="1">
    <location>
        <begin position="384"/>
        <end position="407"/>
    </location>
</feature>
<dbReference type="Proteomes" id="UP000235388">
    <property type="component" value="Unassembled WGS sequence"/>
</dbReference>
<feature type="compositionally biased region" description="Low complexity" evidence="1">
    <location>
        <begin position="239"/>
        <end position="248"/>
    </location>
</feature>
<evidence type="ECO:0000313" key="3">
    <source>
        <dbReference type="EMBL" id="PLW27649.1"/>
    </source>
</evidence>
<evidence type="ECO:0000256" key="1">
    <source>
        <dbReference type="SAM" id="MobiDB-lite"/>
    </source>
</evidence>
<protein>
    <recommendedName>
        <fullName evidence="6">PX domain-containing protein</fullName>
    </recommendedName>
</protein>
<name>A0A2N5TQ73_9BASI</name>
<feature type="region of interest" description="Disordered" evidence="1">
    <location>
        <begin position="200"/>
        <end position="254"/>
    </location>
</feature>
<dbReference type="EMBL" id="PGCI01000397">
    <property type="protein sequence ID" value="PLW27649.1"/>
    <property type="molecule type" value="Genomic_DNA"/>
</dbReference>
<accession>A0A2N5TQ73</accession>
<dbReference type="Proteomes" id="UP000235392">
    <property type="component" value="Unassembled WGS sequence"/>
</dbReference>
<dbReference type="InterPro" id="IPR036871">
    <property type="entry name" value="PX_dom_sf"/>
</dbReference>
<dbReference type="EMBL" id="PGCJ01001428">
    <property type="protein sequence ID" value="PLW05511.1"/>
    <property type="molecule type" value="Genomic_DNA"/>
</dbReference>
<dbReference type="OrthoDB" id="2499438at2759"/>
<evidence type="ECO:0000313" key="2">
    <source>
        <dbReference type="EMBL" id="PLW05511.1"/>
    </source>
</evidence>
<evidence type="ECO:0008006" key="6">
    <source>
        <dbReference type="Google" id="ProtNLM"/>
    </source>
</evidence>
<dbReference type="AlphaFoldDB" id="A0A2N5TQ73"/>
<feature type="compositionally biased region" description="Low complexity" evidence="1">
    <location>
        <begin position="476"/>
        <end position="507"/>
    </location>
</feature>
<feature type="region of interest" description="Disordered" evidence="1">
    <location>
        <begin position="462"/>
        <end position="507"/>
    </location>
</feature>
<dbReference type="GO" id="GO:0035091">
    <property type="term" value="F:phosphatidylinositol binding"/>
    <property type="evidence" value="ECO:0007669"/>
    <property type="project" value="InterPro"/>
</dbReference>
<feature type="region of interest" description="Disordered" evidence="1">
    <location>
        <begin position="300"/>
        <end position="361"/>
    </location>
</feature>
<evidence type="ECO:0000313" key="5">
    <source>
        <dbReference type="Proteomes" id="UP000235392"/>
    </source>
</evidence>
<evidence type="ECO:0000313" key="4">
    <source>
        <dbReference type="Proteomes" id="UP000235388"/>
    </source>
</evidence>
<comment type="caution">
    <text evidence="3">The sequence shown here is derived from an EMBL/GenBank/DDBJ whole genome shotgun (WGS) entry which is preliminary data.</text>
</comment>
<proteinExistence type="predicted"/>
<reference evidence="4 5" key="1">
    <citation type="submission" date="2017-11" db="EMBL/GenBank/DDBJ databases">
        <title>De novo assembly and phasing of dikaryotic genomes from two isolates of Puccinia coronata f. sp. avenae, the causal agent of oat crown rust.</title>
        <authorList>
            <person name="Miller M.E."/>
            <person name="Zhang Y."/>
            <person name="Omidvar V."/>
            <person name="Sperschneider J."/>
            <person name="Schwessinger B."/>
            <person name="Raley C."/>
            <person name="Palmer J.M."/>
            <person name="Garnica D."/>
            <person name="Upadhyaya N."/>
            <person name="Rathjen J."/>
            <person name="Taylor J.M."/>
            <person name="Park R.F."/>
            <person name="Dodds P.N."/>
            <person name="Hirsch C.D."/>
            <person name="Kianian S.F."/>
            <person name="Figueroa M."/>
        </authorList>
    </citation>
    <scope>NUCLEOTIDE SEQUENCE [LARGE SCALE GENOMIC DNA]</scope>
    <source>
        <strain evidence="2">12NC29</strain>
        <strain evidence="3">12SD80</strain>
    </source>
</reference>
<organism evidence="3 5">
    <name type="scientific">Puccinia coronata f. sp. avenae</name>
    <dbReference type="NCBI Taxonomy" id="200324"/>
    <lineage>
        <taxon>Eukaryota</taxon>
        <taxon>Fungi</taxon>
        <taxon>Dikarya</taxon>
        <taxon>Basidiomycota</taxon>
        <taxon>Pucciniomycotina</taxon>
        <taxon>Pucciniomycetes</taxon>
        <taxon>Pucciniales</taxon>
        <taxon>Pucciniaceae</taxon>
        <taxon>Puccinia</taxon>
    </lineage>
</organism>